<dbReference type="GO" id="GO:0003677">
    <property type="term" value="F:DNA binding"/>
    <property type="evidence" value="ECO:0007669"/>
    <property type="project" value="InterPro"/>
</dbReference>
<dbReference type="GO" id="GO:0016987">
    <property type="term" value="F:sigma factor activity"/>
    <property type="evidence" value="ECO:0007669"/>
    <property type="project" value="UniProtKB-KW"/>
</dbReference>
<dbReference type="InterPro" id="IPR013249">
    <property type="entry name" value="RNA_pol_sigma70_r4_t2"/>
</dbReference>
<keyword evidence="2" id="KW-0805">Transcription regulation</keyword>
<protein>
    <submittedName>
        <fullName evidence="7">RNA polymerase sigma-70 factor (ECF subfamily)</fullName>
    </submittedName>
</protein>
<dbReference type="Pfam" id="PF04542">
    <property type="entry name" value="Sigma70_r2"/>
    <property type="match status" value="1"/>
</dbReference>
<dbReference type="PANTHER" id="PTHR43133:SF46">
    <property type="entry name" value="RNA POLYMERASE SIGMA-70 FACTOR ECF SUBFAMILY"/>
    <property type="match status" value="1"/>
</dbReference>
<keyword evidence="3" id="KW-0731">Sigma factor</keyword>
<dbReference type="PANTHER" id="PTHR43133">
    <property type="entry name" value="RNA POLYMERASE ECF-TYPE SIGMA FACTO"/>
    <property type="match status" value="1"/>
</dbReference>
<sequence length="197" mass="23548">MESYSDQQLWRLLKSGDRLAFEMIYRRYVRSLYREISKRIENLEIAEDLTQDIFLTLWEKREAYQPKGDIFPYLYGMAMNRVLNYYRKNKVQPKFIEIWENMSDDLSETSELSAAFRHTQSEEMESLVANTISSLPTRMLQVYQLRYEKDLSIAEIAKTLSTSPNTIHNQLKTIRKRVSEALKNTSYLLYLSYFLLY</sequence>
<proteinExistence type="inferred from homology"/>
<dbReference type="RefSeq" id="WP_132224006.1">
    <property type="nucleotide sequence ID" value="NZ_SMGO01000002.1"/>
</dbReference>
<dbReference type="InterPro" id="IPR007627">
    <property type="entry name" value="RNA_pol_sigma70_r2"/>
</dbReference>
<dbReference type="Pfam" id="PF08281">
    <property type="entry name" value="Sigma70_r4_2"/>
    <property type="match status" value="1"/>
</dbReference>
<evidence type="ECO:0000313" key="7">
    <source>
        <dbReference type="EMBL" id="TCK83216.1"/>
    </source>
</evidence>
<keyword evidence="8" id="KW-1185">Reference proteome</keyword>
<dbReference type="SUPFAM" id="SSF88946">
    <property type="entry name" value="Sigma2 domain of RNA polymerase sigma factors"/>
    <property type="match status" value="1"/>
</dbReference>
<name>A0A4R1LV13_9SPHI</name>
<dbReference type="Gene3D" id="1.10.1740.10">
    <property type="match status" value="1"/>
</dbReference>
<evidence type="ECO:0000259" key="6">
    <source>
        <dbReference type="Pfam" id="PF08281"/>
    </source>
</evidence>
<dbReference type="Proteomes" id="UP000294616">
    <property type="component" value="Unassembled WGS sequence"/>
</dbReference>
<accession>A0A4R1LV13</accession>
<dbReference type="Gene3D" id="1.10.10.10">
    <property type="entry name" value="Winged helix-like DNA-binding domain superfamily/Winged helix DNA-binding domain"/>
    <property type="match status" value="1"/>
</dbReference>
<comment type="similarity">
    <text evidence="1">Belongs to the sigma-70 factor family. ECF subfamily.</text>
</comment>
<dbReference type="NCBIfam" id="TIGR02937">
    <property type="entry name" value="sigma70-ECF"/>
    <property type="match status" value="1"/>
</dbReference>
<feature type="domain" description="RNA polymerase sigma-70 region 2" evidence="5">
    <location>
        <begin position="24"/>
        <end position="90"/>
    </location>
</feature>
<dbReference type="SUPFAM" id="SSF88659">
    <property type="entry name" value="Sigma3 and sigma4 domains of RNA polymerase sigma factors"/>
    <property type="match status" value="1"/>
</dbReference>
<reference evidence="7 8" key="1">
    <citation type="submission" date="2019-03" db="EMBL/GenBank/DDBJ databases">
        <title>Genomic Encyclopedia of Archaeal and Bacterial Type Strains, Phase II (KMG-II): from individual species to whole genera.</title>
        <authorList>
            <person name="Goeker M."/>
        </authorList>
    </citation>
    <scope>NUCLEOTIDE SEQUENCE [LARGE SCALE GENOMIC DNA]</scope>
    <source>
        <strain evidence="7 8">DSM 22554</strain>
    </source>
</reference>
<feature type="domain" description="RNA polymerase sigma factor 70 region 4 type 2" evidence="6">
    <location>
        <begin position="129"/>
        <end position="177"/>
    </location>
</feature>
<dbReference type="InterPro" id="IPR014284">
    <property type="entry name" value="RNA_pol_sigma-70_dom"/>
</dbReference>
<dbReference type="OrthoDB" id="659948at2"/>
<dbReference type="EMBL" id="SMGO01000002">
    <property type="protein sequence ID" value="TCK83216.1"/>
    <property type="molecule type" value="Genomic_DNA"/>
</dbReference>
<evidence type="ECO:0000256" key="1">
    <source>
        <dbReference type="ARBA" id="ARBA00010641"/>
    </source>
</evidence>
<evidence type="ECO:0000313" key="8">
    <source>
        <dbReference type="Proteomes" id="UP000294616"/>
    </source>
</evidence>
<organism evidence="7 8">
    <name type="scientific">Albibacterium bauzanense</name>
    <dbReference type="NCBI Taxonomy" id="653929"/>
    <lineage>
        <taxon>Bacteria</taxon>
        <taxon>Pseudomonadati</taxon>
        <taxon>Bacteroidota</taxon>
        <taxon>Sphingobacteriia</taxon>
        <taxon>Sphingobacteriales</taxon>
        <taxon>Sphingobacteriaceae</taxon>
        <taxon>Albibacterium</taxon>
    </lineage>
</organism>
<dbReference type="AlphaFoldDB" id="A0A4R1LV13"/>
<dbReference type="InterPro" id="IPR013324">
    <property type="entry name" value="RNA_pol_sigma_r3/r4-like"/>
</dbReference>
<evidence type="ECO:0000256" key="2">
    <source>
        <dbReference type="ARBA" id="ARBA00023015"/>
    </source>
</evidence>
<evidence type="ECO:0000259" key="5">
    <source>
        <dbReference type="Pfam" id="PF04542"/>
    </source>
</evidence>
<evidence type="ECO:0000256" key="3">
    <source>
        <dbReference type="ARBA" id="ARBA00023082"/>
    </source>
</evidence>
<dbReference type="InterPro" id="IPR036388">
    <property type="entry name" value="WH-like_DNA-bd_sf"/>
</dbReference>
<dbReference type="GO" id="GO:0006352">
    <property type="term" value="P:DNA-templated transcription initiation"/>
    <property type="evidence" value="ECO:0007669"/>
    <property type="project" value="InterPro"/>
</dbReference>
<keyword evidence="4" id="KW-0804">Transcription</keyword>
<gene>
    <name evidence="7" type="ORF">C8N28_1806</name>
</gene>
<dbReference type="InterPro" id="IPR013325">
    <property type="entry name" value="RNA_pol_sigma_r2"/>
</dbReference>
<evidence type="ECO:0000256" key="4">
    <source>
        <dbReference type="ARBA" id="ARBA00023163"/>
    </source>
</evidence>
<dbReference type="InterPro" id="IPR039425">
    <property type="entry name" value="RNA_pol_sigma-70-like"/>
</dbReference>
<comment type="caution">
    <text evidence="7">The sequence shown here is derived from an EMBL/GenBank/DDBJ whole genome shotgun (WGS) entry which is preliminary data.</text>
</comment>